<feature type="domain" description="Ig-like" evidence="28">
    <location>
        <begin position="627"/>
        <end position="688"/>
    </location>
</feature>
<evidence type="ECO:0000256" key="9">
    <source>
        <dbReference type="ARBA" id="ARBA00022553"/>
    </source>
</evidence>
<feature type="domain" description="Ig-like" evidence="28">
    <location>
        <begin position="2325"/>
        <end position="2409"/>
    </location>
</feature>
<feature type="domain" description="Ig-like" evidence="28">
    <location>
        <begin position="2145"/>
        <end position="2229"/>
    </location>
</feature>
<dbReference type="InterPro" id="IPR003598">
    <property type="entry name" value="Ig_sub2"/>
</dbReference>
<dbReference type="EC" id="2.7.11.1" evidence="5"/>
<feature type="domain" description="Ig-like" evidence="28">
    <location>
        <begin position="2503"/>
        <end position="2589"/>
    </location>
</feature>
<dbReference type="InterPro" id="IPR052385">
    <property type="entry name" value="Obscurin/Obscurin-like_Reg"/>
</dbReference>
<dbReference type="Pfam" id="PF00041">
    <property type="entry name" value="fn3"/>
    <property type="match status" value="2"/>
</dbReference>
<dbReference type="FunFam" id="2.60.40.10:FF:000965">
    <property type="entry name" value="Obscurin, cytoskeletal calmodulin and titin-interacting RhoGEF"/>
    <property type="match status" value="1"/>
</dbReference>
<feature type="domain" description="Ig-like" evidence="28">
    <location>
        <begin position="4404"/>
        <end position="4493"/>
    </location>
</feature>
<evidence type="ECO:0000256" key="19">
    <source>
        <dbReference type="ARBA" id="ARBA00023242"/>
    </source>
</evidence>
<dbReference type="CDD" id="cd00063">
    <property type="entry name" value="FN3"/>
    <property type="match status" value="2"/>
</dbReference>
<dbReference type="FunFam" id="2.60.40.10:FF:000421">
    <property type="entry name" value="LOW QUALITY PROTEIN: obscurin"/>
    <property type="match status" value="1"/>
</dbReference>
<feature type="domain" description="PH" evidence="26">
    <location>
        <begin position="5013"/>
        <end position="5122"/>
    </location>
</feature>
<feature type="domain" description="Ig-like" evidence="28">
    <location>
        <begin position="968"/>
        <end position="1056"/>
    </location>
</feature>
<dbReference type="FunFam" id="2.60.40.10:FF:000523">
    <property type="entry name" value="obscurin isoform X4"/>
    <property type="match status" value="1"/>
</dbReference>
<dbReference type="FunFam" id="2.60.40.10:FF:000866">
    <property type="entry name" value="Obscurin, cytoskeletal calmodulin and titin-interacting RhoGEF"/>
    <property type="match status" value="1"/>
</dbReference>
<dbReference type="PROSITE" id="PS50002">
    <property type="entry name" value="SH3"/>
    <property type="match status" value="1"/>
</dbReference>
<keyword evidence="16" id="KW-0460">Magnesium</keyword>
<evidence type="ECO:0000256" key="6">
    <source>
        <dbReference type="ARBA" id="ARBA00022443"/>
    </source>
</evidence>
<evidence type="ECO:0000256" key="7">
    <source>
        <dbReference type="ARBA" id="ARBA00022490"/>
    </source>
</evidence>
<feature type="domain" description="Ig-like" evidence="28">
    <location>
        <begin position="2857"/>
        <end position="2943"/>
    </location>
</feature>
<feature type="domain" description="Ig-like" evidence="28">
    <location>
        <begin position="333"/>
        <end position="420"/>
    </location>
</feature>
<evidence type="ECO:0000256" key="5">
    <source>
        <dbReference type="ARBA" id="ARBA00012513"/>
    </source>
</evidence>
<feature type="domain" description="Ig-like" evidence="28">
    <location>
        <begin position="1253"/>
        <end position="1337"/>
    </location>
</feature>
<feature type="domain" description="Ig-like" evidence="28">
    <location>
        <begin position="3213"/>
        <end position="3297"/>
    </location>
</feature>
<keyword evidence="7" id="KW-0963">Cytoplasm</keyword>
<evidence type="ECO:0000256" key="1">
    <source>
        <dbReference type="ARBA" id="ARBA00001946"/>
    </source>
</evidence>
<feature type="domain" description="Ig-like" evidence="28">
    <location>
        <begin position="1341"/>
        <end position="1427"/>
    </location>
</feature>
<evidence type="ECO:0000256" key="23">
    <source>
        <dbReference type="PROSITE-ProRule" id="PRU00192"/>
    </source>
</evidence>
<keyword evidence="12" id="KW-0677">Repeat</keyword>
<dbReference type="InterPro" id="IPR036028">
    <property type="entry name" value="SH3-like_dom_sf"/>
</dbReference>
<feature type="region of interest" description="Disordered" evidence="24">
    <location>
        <begin position="5432"/>
        <end position="5456"/>
    </location>
</feature>
<feature type="region of interest" description="Disordered" evidence="24">
    <location>
        <begin position="5361"/>
        <end position="5396"/>
    </location>
</feature>
<keyword evidence="31" id="KW-1185">Reference proteome</keyword>
<dbReference type="OMA" id="TEVKWWK"/>
<dbReference type="InterPro" id="IPR007110">
    <property type="entry name" value="Ig-like_dom"/>
</dbReference>
<evidence type="ECO:0000256" key="15">
    <source>
        <dbReference type="ARBA" id="ARBA00022840"/>
    </source>
</evidence>
<dbReference type="Proteomes" id="UP001108240">
    <property type="component" value="Unplaced"/>
</dbReference>
<evidence type="ECO:0000259" key="26">
    <source>
        <dbReference type="PROSITE" id="PS50003"/>
    </source>
</evidence>
<dbReference type="InterPro" id="IPR011993">
    <property type="entry name" value="PH-like_dom_sf"/>
</dbReference>
<dbReference type="Pfam" id="PF00612">
    <property type="entry name" value="IQ"/>
    <property type="match status" value="1"/>
</dbReference>
<evidence type="ECO:0000256" key="11">
    <source>
        <dbReference type="ARBA" id="ARBA00022723"/>
    </source>
</evidence>
<feature type="domain" description="Ig-like" evidence="28">
    <location>
        <begin position="2592"/>
        <end position="2676"/>
    </location>
</feature>
<evidence type="ECO:0000256" key="16">
    <source>
        <dbReference type="ARBA" id="ARBA00022842"/>
    </source>
</evidence>
<evidence type="ECO:0000313" key="31">
    <source>
        <dbReference type="Proteomes" id="UP001108240"/>
    </source>
</evidence>
<feature type="domain" description="Ig-like" evidence="28">
    <location>
        <begin position="2946"/>
        <end position="3018"/>
    </location>
</feature>
<feature type="domain" description="Fibronectin type-III" evidence="29">
    <location>
        <begin position="3756"/>
        <end position="3851"/>
    </location>
</feature>
<dbReference type="SMART" id="SM00325">
    <property type="entry name" value="RhoGEF"/>
    <property type="match status" value="1"/>
</dbReference>
<dbReference type="SUPFAM" id="SSF50729">
    <property type="entry name" value="PH domain-like"/>
    <property type="match status" value="1"/>
</dbReference>
<feature type="domain" description="Ig-like" evidence="28">
    <location>
        <begin position="3301"/>
        <end position="3374"/>
    </location>
</feature>
<dbReference type="Gene3D" id="2.60.40.10">
    <property type="entry name" value="Immunoglobulins"/>
    <property type="match status" value="49"/>
</dbReference>
<dbReference type="FunFam" id="2.60.40.10:FF:000380">
    <property type="entry name" value="obscurin isoform X3"/>
    <property type="match status" value="1"/>
</dbReference>
<feature type="domain" description="Ig-like" evidence="28">
    <location>
        <begin position="1060"/>
        <end position="1161"/>
    </location>
</feature>
<keyword evidence="9" id="KW-0597">Phosphoprotein</keyword>
<dbReference type="CDD" id="cd12025">
    <property type="entry name" value="SH3_Obscurin_like"/>
    <property type="match status" value="1"/>
</dbReference>
<evidence type="ECO:0000256" key="18">
    <source>
        <dbReference type="ARBA" id="ARBA00023157"/>
    </source>
</evidence>
<dbReference type="GO" id="GO:0005634">
    <property type="term" value="C:nucleus"/>
    <property type="evidence" value="ECO:0007669"/>
    <property type="project" value="UniProtKB-SubCell"/>
</dbReference>
<proteinExistence type="inferred from homology"/>
<feature type="domain" description="Ig-like" evidence="28">
    <location>
        <begin position="515"/>
        <end position="613"/>
    </location>
</feature>
<evidence type="ECO:0000256" key="20">
    <source>
        <dbReference type="ARBA" id="ARBA00023319"/>
    </source>
</evidence>
<feature type="domain" description="Ig-like" evidence="28">
    <location>
        <begin position="1432"/>
        <end position="1516"/>
    </location>
</feature>
<dbReference type="FunFam" id="2.60.40.10:FF:000773">
    <property type="entry name" value="obscurin isoform X4"/>
    <property type="match status" value="1"/>
</dbReference>
<feature type="domain" description="Ig-like" evidence="28">
    <location>
        <begin position="1788"/>
        <end position="1879"/>
    </location>
</feature>
<evidence type="ECO:0000259" key="28">
    <source>
        <dbReference type="PROSITE" id="PS50835"/>
    </source>
</evidence>
<feature type="region of interest" description="Disordered" evidence="24">
    <location>
        <begin position="4674"/>
        <end position="4716"/>
    </location>
</feature>
<dbReference type="GO" id="GO:0005524">
    <property type="term" value="F:ATP binding"/>
    <property type="evidence" value="ECO:0007669"/>
    <property type="project" value="UniProtKB-KW"/>
</dbReference>
<reference evidence="30" key="1">
    <citation type="submission" date="2025-08" db="UniProtKB">
        <authorList>
            <consortium name="Ensembl"/>
        </authorList>
    </citation>
    <scope>IDENTIFICATION</scope>
</reference>
<feature type="domain" description="Ig-like" evidence="28">
    <location>
        <begin position="2415"/>
        <end position="2498"/>
    </location>
</feature>
<dbReference type="CDD" id="cd00096">
    <property type="entry name" value="Ig"/>
    <property type="match status" value="7"/>
</dbReference>
<dbReference type="InterPro" id="IPR000219">
    <property type="entry name" value="DH_dom"/>
</dbReference>
<feature type="domain" description="Ig-like" evidence="28">
    <location>
        <begin position="3124"/>
        <end position="3196"/>
    </location>
</feature>
<dbReference type="FunFam" id="2.60.40.10:FF:000707">
    <property type="entry name" value="Obscurin, cytoskeletal calmodulin and titin-interacting RhoGEF"/>
    <property type="match status" value="1"/>
</dbReference>
<dbReference type="InterPro" id="IPR035899">
    <property type="entry name" value="DBL_dom_sf"/>
</dbReference>
<feature type="domain" description="Ig-like" evidence="28">
    <location>
        <begin position="3035"/>
        <end position="3121"/>
    </location>
</feature>
<feature type="region of interest" description="Disordered" evidence="24">
    <location>
        <begin position="3939"/>
        <end position="4033"/>
    </location>
</feature>
<evidence type="ECO:0000259" key="27">
    <source>
        <dbReference type="PROSITE" id="PS50010"/>
    </source>
</evidence>
<dbReference type="Gene3D" id="1.20.900.10">
    <property type="entry name" value="Dbl homology (DH) domain"/>
    <property type="match status" value="1"/>
</dbReference>
<keyword evidence="10" id="KW-0808">Transferase</keyword>
<dbReference type="SMART" id="SM00406">
    <property type="entry name" value="IGv"/>
    <property type="match status" value="22"/>
</dbReference>
<keyword evidence="15" id="KW-0067">ATP-binding</keyword>
<dbReference type="GO" id="GO:0005085">
    <property type="term" value="F:guanyl-nucleotide exchange factor activity"/>
    <property type="evidence" value="ECO:0007669"/>
    <property type="project" value="InterPro"/>
</dbReference>
<feature type="domain" description="Ig-like" evidence="28">
    <location>
        <begin position="2693"/>
        <end position="2763"/>
    </location>
</feature>
<dbReference type="SUPFAM" id="SSF48726">
    <property type="entry name" value="Immunoglobulin"/>
    <property type="match status" value="47"/>
</dbReference>
<evidence type="ECO:0000256" key="2">
    <source>
        <dbReference type="ARBA" id="ARBA00004123"/>
    </source>
</evidence>
<dbReference type="SUPFAM" id="SSF50044">
    <property type="entry name" value="SH3-domain"/>
    <property type="match status" value="1"/>
</dbReference>
<dbReference type="InterPro" id="IPR013783">
    <property type="entry name" value="Ig-like_fold"/>
</dbReference>
<reference evidence="30" key="2">
    <citation type="submission" date="2025-09" db="UniProtKB">
        <authorList>
            <consortium name="Ensembl"/>
        </authorList>
    </citation>
    <scope>IDENTIFICATION</scope>
</reference>
<evidence type="ECO:0000256" key="10">
    <source>
        <dbReference type="ARBA" id="ARBA00022679"/>
    </source>
</evidence>
<dbReference type="FunFam" id="2.60.40.10:FF:000599">
    <property type="entry name" value="obscurin isoform X3"/>
    <property type="match status" value="1"/>
</dbReference>
<dbReference type="Gene3D" id="2.30.29.30">
    <property type="entry name" value="Pleckstrin-homology domain (PH domain)/Phosphotyrosine-binding domain (PTB)"/>
    <property type="match status" value="1"/>
</dbReference>
<feature type="domain" description="Ig-like" evidence="28">
    <location>
        <begin position="1700"/>
        <end position="1783"/>
    </location>
</feature>
<dbReference type="GO" id="GO:0046872">
    <property type="term" value="F:metal ion binding"/>
    <property type="evidence" value="ECO:0007669"/>
    <property type="project" value="UniProtKB-KW"/>
</dbReference>
<dbReference type="Pfam" id="PF00621">
    <property type="entry name" value="RhoGEF"/>
    <property type="match status" value="1"/>
</dbReference>
<dbReference type="SMART" id="SM00015">
    <property type="entry name" value="IQ"/>
    <property type="match status" value="1"/>
</dbReference>
<dbReference type="FunFam" id="2.60.40.10:FF:000211">
    <property type="entry name" value="Obscurin-like protein 1"/>
    <property type="match status" value="1"/>
</dbReference>
<sequence>MEETRLEENTKYRMDVEGTLRRLTIHNVTTNDDAVYICEMKEGSRTVAELTVLGNITKKLPRRTVVPVSDTVIFCVELEKPVDDAYWTRNGERLKEDSRIIIARINRQYTLTIRECTAEDSGEVAFIAHDCKTSTRFSVTAPRKHPPDPPLEPVVRNKTDSSITLCWSPPDSERPVPITGYIVERRKVGAQTWVKVTSTSVSSTEYTISEISEEASYQFRISAVNDFGQSAYLEVPGTFYLEPTASVKTGLVNCSAHVGEEATFTVELSAVCSGSWTINDRMIRSGSEYLITRSKTTHTLVIREVSMELNGAQVKFVGGGSQSVSTLSVKAAPARFTNKSSQVEVFTFSMHSSAQMYTEVSDSSIQVVWMKNGKELRMGKKYEATSVERKRTLTVHNVDREDVGIYECMCDGDKMSVQLALKEEPAKFVNKPRVQPQESDALVGDVVLSCEVASPGTAVVWKKEQIEIMEDKRTTFISQGTQRKLVIRDAKQSDEGHYSCETAEDKMTFLVKIKETRAAFSNKDSYQKEVKVATSQKATLSCEVSDAKTEVKWFKDGKQLISSKTVHLESKGKSRQLVLENVEKKDAGEYTCEAGNEKLVFKIRVEDLQAAFSNKDTYQKEVKVAASQKATLSCEVSDPKTEVKWFKDCKQLISSKTVHMESKGKSRQLVLENVQKKDAGEYTCEIGNEKLVFKICVEDIQAAFSNKDSYQKEVKVSASQKATLSCEVSDVKTEVKWFKDGKQLSSSKTVKMESKGKSRQLLLENVEKKDAGEYTCEAGNEKLAFNIQVADIQAAFTNKDSYQKEVKVAASQKATLDCEVTDLKTEVKWFKDGKQLSSSKTVHMESKGKSRQLVLENVEKKDAGEYTCEVGNEKLAFKILVTDIQAAFTNKDSYQKEVQVAASQKATLSCEVSDLKTEVKWFKDGKQLSSSKTVHMESKGKIRQLVLENVEKKDAGEYTCEFGNEKLPFKIQVTELKAVFTNKDTYQKEVKVSASQKATLSCEVSDLKTEVKWFKDGKQLSSSKTVHMESKGKSRQLVLENVEKNDAGEYTCEAGNEKLPFKIQVTELKAVFTNKDSYQKEVKVSASQKATLSCEVSDLKTEVKWFKDGKQLSSSKTVHMESKGKSRQLVLENVEKKDAGEYTCEVGNEKLLFKIQVEDVSTKFQKTYVTKETMMVESNEKVVLKTEVMSENCSVKWFRDGIELKDGSKYEMKQEGRSRVLIVKSSESKDSGTYFCQTADDKVEFKVQVKDAPLKFVVPLQPVSAVLESTMTLSCSLNKATSSVLWKHNGKEIKPGGRFSIRTDGTNCILTVSAVAQEDEGEYSCECKDDKTSTKVATKAPRLVRFTTKLNNVVANEGKDAIFKCSVTPADVSVRWLRNDIPITASPKFKIAHGGSSHSLTITAVTQEDAGEISIDAEGKVCKATLQVQQLPVTFKKKLADMTVTEQDTVRLEVELSKPSKDVKWMKNGVVLQQGENMEIHVDGAKQALVLKSVAYADRGYYSCETLDDKTQAKLTVEIKKIQIVKGLKEMKVQEKETITMEVELSKADVEGSWNKDAKKLKAGPNIIITAQGNKHCLTMSQLKISDGGTITFQAEDVHTSGKLIVTEPAAKILKHLQDISSPEKEKVTFECEVSRANADVKWFKDDEELKPGKKFGIYSQANKRTLIIHKCVYEDQGQYICRTTDDNTSAKLTVHARDIKIVKPLQDVEVTEKESATFDCEVSHDEVEAQWHKGDAKLKAGDNIKIRQEGRTYILLFKSVKAEDAGEIKFTAENASSAAKLKVKELPVRFVKKLRDKIAMYKHRAYLECRVSRANAKVTWYKNKSEIKPSKKHEITSEDIYRKLTIIDVDSDDEDTYVCDAIDDKTSCQLLVEEQAISIVRELSSVEVTEPFAAHFEVEVSVETVKPVKWTLNGEQLKECADIEMEKVGTMHRLTFKKTKASMSGPVQFTAGKSKSTAELKVKERPIEVLEPLKDVSAKEKTSTTLCCKFSATPKEVRWFKGQTALEASSKYSMKQQDANVQLIIQALNAEDSGEYRCQVGVCESKAVLKVEVRKIQITKHLTDVEVDEDGDAVFTCEVNYADEEVQWTLNDKLLFNNEVNAITHVYKTHTLTLKNLAPEDGGKVSFSIRDVKETVCLKVKEKKAIFLKLLDDVVTEEKGTVTLKCEASKPRVAPVWRKDGTVLSAGEKYELLHDGKTLGLTIHDVTQADAGEYSCDLGTDLSKSKVTVRDIHIGITKRLKSVEAKAGENCTFECILSRESSERCTWSLKGQPVTDGGRFQISSKGRKYTLTIKAVSASDSGEVVFTLKDLSSKATLNVEGEAPTISKELQGVSAKIGEDATFSCELSQSGLEVKWSKDGKSIRKSQKYEISQEQMLVKLTIRNVTEKDSGEYSCEITGGPTSKAKLEIKELANKFIRELKDATAEEKSAVSFECETAQPASKVTWLKGTKEIRAGGRYELMQKGTVLILKVKDLEKSDSEVYTCDVGSTKNTAKLTVKVVPARFKGQMNNQQVTEGGKVLLSCELTKPGCQVQWKKGTESLKHGGRYQIMQRDTMCELQISDLVPGDSGEYSCDCGNEKTTANVVVSALPAVFKRELQSQECDEGDSVTLHCELSKHAVPVVWKKGTEVLQSGEKYLITQDGATVELKIADLRPEDAGQYTCVCGDKKTTANIKIKALIFKRELQNQECQEADSVTLQCELSKPGVPVVWRKGTQVIHSGEKYHIKQVGSVVELKIPDVTPEDAGVYSCDCGFSKTSSTITVNALPVVFTHELQNLECDEGGSATLSCELSKPGVPVQWKKGSHVIQSGGKYIIMQTASKVELKITDLKPEDEGDYTCVCGDKATTAHMKIKAHPIQFTEVLLNQACDEGGTVILCCELSKPGVPVIWRKETRVIHSGGKYIIRQVGTTVELKIVDVKPEDAGDYVCDCGDNISTASIKVNALPVVFKRELQNQELQEGESVTLRCELSKPGVPVVWRKGTEVISSGQKYIIKQVSSTVELKITDVKPEDAGDYVCDCGDNICTANIKVNALPVIFKRELQNQEIQEGDSVTLRCEISKPEVPVVWRKGTQVIHSGGKYLIKQVSSTVELKITDVKPEDAGDYVCDSGDSITTAKVKVNALPAIFTQALKNQAAVEGESITFQCELSKADIPVEWRRGEIGLCPCAKYELKQDGHRAQLVIHDLEHEDSGDYICDTGERQSIAYLKVKALPVLFKSSLKDLESEAGENAVFRCELDKAGAKVIWRKDKSVIEASHKYQLKQDGAVAELLIYKLQEGDAGEYSCETEHDRTSAKLTVKEPEITILTGLKSCIVNEGEDVHFECLVSHDNALIVQWTLQDVPLQNNEMNEIQMEGKRHTLTLRSVTQKDSGTVSFHVGAHTSFACLTVRAVPVLSFVKELTSQEVTEGGSASLCCETSIPDASVTWKKGTQVLSNGKKYSIKSDGTIQTLEIHKLSVDDGGEYICEAGDKRSKATLTVKGQPAYFRKELDNQNAIEGESITLRCELSKPVKSVEWRKGGVVLQPSKKFEMKKEGCVLELHVHDLEPEDNGYYTCDAGDQLTTASVTVQAKPIDILQELSNVETINGGEALFECSLSRPETKDCRWLIDGKPVKESTNVEIVSFESGRRHLLLLKDLHPCENTRITFQAGTSSTTALLSVKAWQLKVVKPLEDKTAIAGQQAEFNCVLNEAVPESEVTWYANGVELKCNDQWAMRASGSSYSLILKKARALPTQEITFAARDALSMSKLITISVPDPPEDPELVSKGPTFVTLSWFTPLSDGGSPIIGYRVEMRLVDSALWLPCHTEPVCNTEFLVENLIPGAGYRFRVAAINHAGIGEPVQLPQTVTLDAPVTMTKMLSSSKIQKGKMVRLECELSTECKSVTWLKDNREIEAGVKYQMVPEGKSQVLLIKDFQSTDQGVYSCVASEEAKTSINLNLEGDDTTLSQDAGSQPKLPPEAASEGDLHALWDAVAKKRRMSREPTLDSISELPEEDGKEKAQSKEGKEPEKEVKPVEPTPKITGEPNLYTSSDEESLSGTTSLVSYLKKSSKSSMTVESHTETVASKKLYEHFQMTEQSVTKTSVEPLMEAQKGDELLEAAVKIQAAFKGYKARKDMRPVFKEVFKDQTKEPNGTIHLECIVEGKPDKVRWLKDGEPLTDGKHHHIDIYNDGTCSLVVTAATTKDTGVYTCEVTNKFGVSTHSGKVTVGSLRESSGRRPLTLGYSADSEAESSSGSEMDETLRQASKRLRRLLRTCLPPDVEEEPFVSADEGDLPPTDLQSYREDEQYIYIRFDNRAEAQVASQRFQEMFTFQGMPIETAIIAAAGAKVELRITKMVFSQDGSQTPTQDQPMPAFMTGAPVSCSSDYDTAADATETSSYVSAKGYVSSSEHRDTEAFESVAEDEQLPQVVDELHDLFLSPGAPIAKMSVRVKGFPTPRVYWFKDGTPLQASSRIVLSSKRDQHSLEILDVKREDTGEYSAYISNIAGSAYSSARLNVLAPGERPAPEQGRMRDSKVPLVPPRFLERFSNKKVKQGASITLSVKVEGSPTPSVNWLKEVSDKDVLWIKADTPGYKVASSGRQHSLILMEVDKKHGGMYTCIATNRAGQSVNTARLDVETEQEQKKVGPEALGITISPPEEEGKGEIKLPSLGEVGTEEFLQKLTTQITEMVSARITQASLRVPGADSDDETKTPSPSPYHGRSRPPSLIADSSSESDEGDARGEMFDIYVVTADYNPMGVSKDAIALKEGQYVEVLDSAHPLKWLVRTKPTKSNPSRQGWVSPAYLDKRLKLSADVADLPETTREEVTETEYKKKLCQLVQELISTETEFLKEMEFFTSHHLKRVDEESTPSEITSQKETIFRNINDLKSFHSSSLLPGLRDCVTDDDIAMHFLRNSEGFEKYLQYLIGQLQAESVISEKEVHQYFKDYTVSELANVDPSEGPVLSINAYLQRPPERIQKYRALLKELIRNKARNGQNCCLLEQAYAMVSSLSRRSENTHHVSLIENYPANLEALGEPIRQGPFTVWEGAPGIRTSSRGHHRHVFLFKNHVVICKQKRDTNTDTQAYVFKNMMKLTNIDVNETVEGDERAFEIWHEREDSVRKYTLQARTVIIKNSWLRDLRDLQQRYSMPAWSLPDFDAVLTDCTAELGQTVKLACKVTGAPKPQVTWYKDGRAVEADPHHIIIEDPDGSCTLILDNMTANDSGQYMCFATSSAGNASTLGKITVQVPPRFVNKIRNATLYPGEDAQFTCTIQSAPSPKIRWFKDGKLLTDLEKFQTYSEPRSGVLVLVIKNPGERDLGHYECELSNRLGSARCAAQLITPAVAMAGERRADQAISIEVTEQETKIPKKTIIIEETITTVVKNTRMKRHASPRPSPMGAHRSETSTPEPPRQRRTLARKTVPTLYVPEPEGATARNPRWVEVEEIIEYKVNKSPKLPRRRGISPGKFSPPGNPNTNNSNNKLLEEAMHAAVPLQGSSGTDEEELAQNVSEVPSEVNNMTTYSGEIDDPCVSDDEGTIVVEPEDDELDAREYKLLTDGNRVLTLEDLEDYVPQEGETFGSGTDHHVLVEKPSEISVLQREINESVIGKPIVLNVVRPVPPAKPRMGFFGSFKEHISSMFSPGSSASGSSQARREKTIPIHVTGQPSSNYSRHTSSFARLEVQPTYCSEVQRGKEGGLQSFKTQVSAQTHSYTPTGQVTLQISKKKPFEKQ</sequence>
<feature type="domain" description="Ig-like" evidence="28">
    <location>
        <begin position="4116"/>
        <end position="4204"/>
    </location>
</feature>
<comment type="catalytic activity">
    <reaction evidence="21">
        <text>L-threonyl-[protein] + ATP = O-phospho-L-threonyl-[protein] + ADP + H(+)</text>
        <dbReference type="Rhea" id="RHEA:46608"/>
        <dbReference type="Rhea" id="RHEA-COMP:11060"/>
        <dbReference type="Rhea" id="RHEA-COMP:11605"/>
        <dbReference type="ChEBI" id="CHEBI:15378"/>
        <dbReference type="ChEBI" id="CHEBI:30013"/>
        <dbReference type="ChEBI" id="CHEBI:30616"/>
        <dbReference type="ChEBI" id="CHEBI:61977"/>
        <dbReference type="ChEBI" id="CHEBI:456216"/>
        <dbReference type="EC" id="2.7.11.1"/>
    </reaction>
</comment>
<name>A0A9J8D154_CYPCA</name>
<accession>A0A9J8D154</accession>
<dbReference type="FunFam" id="2.30.29.30:FF:000197">
    <property type="entry name" value="obscurin isoform X5"/>
    <property type="match status" value="1"/>
</dbReference>
<dbReference type="Pfam" id="PF22697">
    <property type="entry name" value="SOS1_NGEF_PH"/>
    <property type="match status" value="1"/>
</dbReference>
<evidence type="ECO:0000256" key="3">
    <source>
        <dbReference type="ARBA" id="ARBA00004496"/>
    </source>
</evidence>
<evidence type="ECO:0000259" key="29">
    <source>
        <dbReference type="PROSITE" id="PS50853"/>
    </source>
</evidence>
<dbReference type="SUPFAM" id="SSF49265">
    <property type="entry name" value="Fibronectin type III"/>
    <property type="match status" value="1"/>
</dbReference>
<dbReference type="InterPro" id="IPR055251">
    <property type="entry name" value="SOS1_NGEF_PH"/>
</dbReference>
<keyword evidence="6 23" id="KW-0728">SH3 domain</keyword>
<feature type="domain" description="Ig-like" evidence="28">
    <location>
        <begin position="4518"/>
        <end position="4612"/>
    </location>
</feature>
<dbReference type="InterPro" id="IPR001452">
    <property type="entry name" value="SH3_domain"/>
</dbReference>
<feature type="domain" description="SH3" evidence="25">
    <location>
        <begin position="4720"/>
        <end position="4787"/>
    </location>
</feature>
<dbReference type="SMART" id="SM00060">
    <property type="entry name" value="FN3"/>
    <property type="match status" value="2"/>
</dbReference>
<dbReference type="PROSITE" id="PS50096">
    <property type="entry name" value="IQ"/>
    <property type="match status" value="1"/>
</dbReference>
<dbReference type="FunFam" id="2.60.40.10:FF:000050">
    <property type="entry name" value="Titin isoform B"/>
    <property type="match status" value="1"/>
</dbReference>
<comment type="cofactor">
    <cofactor evidence="1">
        <name>Mg(2+)</name>
        <dbReference type="ChEBI" id="CHEBI:18420"/>
    </cofactor>
</comment>
<keyword evidence="13" id="KW-0547">Nucleotide-binding</keyword>
<dbReference type="InterPro" id="IPR003599">
    <property type="entry name" value="Ig_sub"/>
</dbReference>
<dbReference type="PROSITE" id="PS50853">
    <property type="entry name" value="FN3"/>
    <property type="match status" value="2"/>
</dbReference>
<evidence type="ECO:0000259" key="25">
    <source>
        <dbReference type="PROSITE" id="PS50002"/>
    </source>
</evidence>
<dbReference type="GO" id="GO:0005516">
    <property type="term" value="F:calmodulin binding"/>
    <property type="evidence" value="ECO:0007669"/>
    <property type="project" value="UniProtKB-KW"/>
</dbReference>
<dbReference type="InterPro" id="IPR001849">
    <property type="entry name" value="PH_domain"/>
</dbReference>
<evidence type="ECO:0000256" key="22">
    <source>
        <dbReference type="ARBA" id="ARBA00048679"/>
    </source>
</evidence>
<dbReference type="CDD" id="cd13239">
    <property type="entry name" value="PH_Obscurin"/>
    <property type="match status" value="1"/>
</dbReference>
<dbReference type="InterPro" id="IPR013098">
    <property type="entry name" value="Ig_I-set"/>
</dbReference>
<dbReference type="InterPro" id="IPR036179">
    <property type="entry name" value="Ig-like_dom_sf"/>
</dbReference>
<feature type="domain" description="Ig-like" evidence="28">
    <location>
        <begin position="1967"/>
        <end position="2041"/>
    </location>
</feature>
<dbReference type="CDD" id="cd23767">
    <property type="entry name" value="IQCD"/>
    <property type="match status" value="1"/>
</dbReference>
<dbReference type="PANTHER" id="PTHR35971:SF4">
    <property type="entry name" value="OBSCURIN"/>
    <property type="match status" value="1"/>
</dbReference>
<feature type="region of interest" description="Disordered" evidence="24">
    <location>
        <begin position="5681"/>
        <end position="5706"/>
    </location>
</feature>
<keyword evidence="19" id="KW-0539">Nucleus</keyword>
<dbReference type="GeneTree" id="ENSGT00940000154756"/>
<evidence type="ECO:0000256" key="8">
    <source>
        <dbReference type="ARBA" id="ARBA00022527"/>
    </source>
</evidence>
<feature type="domain" description="Fibronectin type-III" evidence="29">
    <location>
        <begin position="149"/>
        <end position="244"/>
    </location>
</feature>
<evidence type="ECO:0000256" key="17">
    <source>
        <dbReference type="ARBA" id="ARBA00022860"/>
    </source>
</evidence>
<dbReference type="FunFam" id="2.60.40.10:FF:000228">
    <property type="entry name" value="obscurin isoform X4"/>
    <property type="match status" value="8"/>
</dbReference>
<keyword evidence="18" id="KW-1015">Disulfide bond</keyword>
<dbReference type="SMART" id="SM00409">
    <property type="entry name" value="IG"/>
    <property type="match status" value="45"/>
</dbReference>
<feature type="domain" description="Ig-like" evidence="28">
    <location>
        <begin position="811"/>
        <end position="889"/>
    </location>
</feature>
<dbReference type="Ensembl" id="ENSCCRT00000165777.1">
    <property type="protein sequence ID" value="ENSCCRP00000176182.1"/>
    <property type="gene ID" value="ENSCCRG00000057552.1"/>
</dbReference>
<feature type="region of interest" description="Disordered" evidence="24">
    <location>
        <begin position="4207"/>
        <end position="4239"/>
    </location>
</feature>
<feature type="compositionally biased region" description="Polar residues" evidence="24">
    <location>
        <begin position="5681"/>
        <end position="5697"/>
    </location>
</feature>
<dbReference type="InterPro" id="IPR035526">
    <property type="entry name" value="Obscurin_SH3"/>
</dbReference>
<dbReference type="Pfam" id="PF07679">
    <property type="entry name" value="I-set"/>
    <property type="match status" value="43"/>
</dbReference>
<dbReference type="SUPFAM" id="SSF48065">
    <property type="entry name" value="DBL homology domain (DH-domain)"/>
    <property type="match status" value="1"/>
</dbReference>
<feature type="domain" description="Ig-like" evidence="28">
    <location>
        <begin position="2768"/>
        <end position="2840"/>
    </location>
</feature>
<evidence type="ECO:0000256" key="12">
    <source>
        <dbReference type="ARBA" id="ARBA00022737"/>
    </source>
</evidence>
<dbReference type="InterPro" id="IPR000048">
    <property type="entry name" value="IQ_motif_EF-hand-BS"/>
</dbReference>
<feature type="domain" description="Ig-like" evidence="28">
    <location>
        <begin position="3482"/>
        <end position="3566"/>
    </location>
</feature>
<feature type="domain" description="Ig-like" evidence="28">
    <location>
        <begin position="5132"/>
        <end position="5221"/>
    </location>
</feature>
<evidence type="ECO:0000256" key="21">
    <source>
        <dbReference type="ARBA" id="ARBA00047899"/>
    </source>
</evidence>
<dbReference type="CDD" id="cd20971">
    <property type="entry name" value="IgI_1_Titin-A168_like"/>
    <property type="match status" value="1"/>
</dbReference>
<dbReference type="SMART" id="SM00233">
    <property type="entry name" value="PH"/>
    <property type="match status" value="1"/>
</dbReference>
<keyword evidence="20" id="KW-0393">Immunoglobulin domain</keyword>
<feature type="domain" description="Ig-like" evidence="28">
    <location>
        <begin position="1609"/>
        <end position="1694"/>
    </location>
</feature>
<keyword evidence="14" id="KW-0418">Kinase</keyword>
<dbReference type="InterPro" id="IPR003961">
    <property type="entry name" value="FN3_dom"/>
</dbReference>
<dbReference type="FunFam" id="2.60.40.10:FF:000032">
    <property type="entry name" value="palladin isoform X1"/>
    <property type="match status" value="2"/>
</dbReference>
<dbReference type="PANTHER" id="PTHR35971">
    <property type="entry name" value="SI:DKEY-31G6.6"/>
    <property type="match status" value="1"/>
</dbReference>
<dbReference type="SMART" id="SM00408">
    <property type="entry name" value="IGc2"/>
    <property type="match status" value="38"/>
</dbReference>
<feature type="domain" description="Ig-like" evidence="28">
    <location>
        <begin position="1165"/>
        <end position="1248"/>
    </location>
</feature>
<dbReference type="FunFam" id="2.60.40.10:FF:000084">
    <property type="entry name" value="Myosin binding protein C, slow type"/>
    <property type="match status" value="1"/>
</dbReference>
<dbReference type="PROSITE" id="PS50010">
    <property type="entry name" value="DH_2"/>
    <property type="match status" value="1"/>
</dbReference>
<keyword evidence="11" id="KW-0479">Metal-binding</keyword>
<feature type="domain" description="Ig-like" evidence="28">
    <location>
        <begin position="425"/>
        <end position="510"/>
    </location>
</feature>
<organism evidence="30 31">
    <name type="scientific">Cyprinus carpio carpio</name>
    <dbReference type="NCBI Taxonomy" id="630221"/>
    <lineage>
        <taxon>Eukaryota</taxon>
        <taxon>Metazoa</taxon>
        <taxon>Chordata</taxon>
        <taxon>Craniata</taxon>
        <taxon>Vertebrata</taxon>
        <taxon>Euteleostomi</taxon>
        <taxon>Actinopterygii</taxon>
        <taxon>Neopterygii</taxon>
        <taxon>Teleostei</taxon>
        <taxon>Ostariophysi</taxon>
        <taxon>Cypriniformes</taxon>
        <taxon>Cyprinidae</taxon>
        <taxon>Cyprininae</taxon>
        <taxon>Cyprinus</taxon>
    </lineage>
</organism>
<feature type="domain" description="DH" evidence="27">
    <location>
        <begin position="4811"/>
        <end position="4995"/>
    </location>
</feature>
<feature type="domain" description="Ig-like" evidence="28">
    <location>
        <begin position="903"/>
        <end position="960"/>
    </location>
</feature>
<dbReference type="FunFam" id="2.30.30.40:FF:000124">
    <property type="entry name" value="obscurin isoform X2"/>
    <property type="match status" value="1"/>
</dbReference>
<dbReference type="FunFam" id="2.60.40.10:FF:001066">
    <property type="entry name" value="Obscurin-like protein 1 isoform 3"/>
    <property type="match status" value="6"/>
</dbReference>
<feature type="domain" description="Ig-like" evidence="28">
    <location>
        <begin position="3392"/>
        <end position="3477"/>
    </location>
</feature>
<feature type="domain" description="Ig-like" evidence="28">
    <location>
        <begin position="5226"/>
        <end position="5317"/>
    </location>
</feature>
<evidence type="ECO:0000256" key="14">
    <source>
        <dbReference type="ARBA" id="ARBA00022777"/>
    </source>
</evidence>
<keyword evidence="17" id="KW-0112">Calmodulin-binding</keyword>
<evidence type="ECO:0000256" key="4">
    <source>
        <dbReference type="ARBA" id="ARBA00006692"/>
    </source>
</evidence>
<feature type="compositionally biased region" description="Low complexity" evidence="24">
    <location>
        <begin position="4222"/>
        <end position="4233"/>
    </location>
</feature>
<evidence type="ECO:0000313" key="30">
    <source>
        <dbReference type="Ensembl" id="ENSCCRP00000176182.1"/>
    </source>
</evidence>
<comment type="subcellular location">
    <subcellularLocation>
        <location evidence="3">Cytoplasm</location>
    </subcellularLocation>
    <subcellularLocation>
        <location evidence="2">Nucleus</location>
    </subcellularLocation>
</comment>
<dbReference type="InterPro" id="IPR013106">
    <property type="entry name" value="Ig_V-set"/>
</dbReference>
<comment type="catalytic activity">
    <reaction evidence="22">
        <text>L-seryl-[protein] + ATP = O-phospho-L-seryl-[protein] + ADP + H(+)</text>
        <dbReference type="Rhea" id="RHEA:17989"/>
        <dbReference type="Rhea" id="RHEA-COMP:9863"/>
        <dbReference type="Rhea" id="RHEA-COMP:11604"/>
        <dbReference type="ChEBI" id="CHEBI:15378"/>
        <dbReference type="ChEBI" id="CHEBI:29999"/>
        <dbReference type="ChEBI" id="CHEBI:30616"/>
        <dbReference type="ChEBI" id="CHEBI:83421"/>
        <dbReference type="ChEBI" id="CHEBI:456216"/>
        <dbReference type="EC" id="2.7.11.1"/>
    </reaction>
</comment>
<protein>
    <recommendedName>
        <fullName evidence="5">non-specific serine/threonine protein kinase</fullName>
        <ecNumber evidence="5">2.7.11.1</ecNumber>
    </recommendedName>
</protein>
<dbReference type="PROSITE" id="PS50835">
    <property type="entry name" value="IG_LIKE"/>
    <property type="match status" value="38"/>
</dbReference>
<dbReference type="FunFam" id="2.60.40.10:FF:000214">
    <property type="entry name" value="titin isoform X1"/>
    <property type="match status" value="8"/>
</dbReference>
<dbReference type="GO" id="GO:0005737">
    <property type="term" value="C:cytoplasm"/>
    <property type="evidence" value="ECO:0007669"/>
    <property type="project" value="UniProtKB-SubCell"/>
</dbReference>
<dbReference type="GO" id="GO:0004674">
    <property type="term" value="F:protein serine/threonine kinase activity"/>
    <property type="evidence" value="ECO:0007669"/>
    <property type="project" value="UniProtKB-KW"/>
</dbReference>
<feature type="compositionally biased region" description="Basic and acidic residues" evidence="24">
    <location>
        <begin position="3992"/>
        <end position="4012"/>
    </location>
</feature>
<dbReference type="Gene3D" id="2.30.30.40">
    <property type="entry name" value="SH3 Domains"/>
    <property type="match status" value="1"/>
</dbReference>
<evidence type="ECO:0000256" key="13">
    <source>
        <dbReference type="ARBA" id="ARBA00022741"/>
    </source>
</evidence>
<comment type="similarity">
    <text evidence="4">Belongs to the protein kinase superfamily. CAMK Ser/Thr protein kinase family.</text>
</comment>
<feature type="domain" description="Ig-like" evidence="28">
    <location>
        <begin position="698"/>
        <end position="797"/>
    </location>
</feature>
<keyword evidence="8" id="KW-0723">Serine/threonine-protein kinase</keyword>
<feature type="domain" description="Ig-like" evidence="28">
    <location>
        <begin position="3843"/>
        <end position="3934"/>
    </location>
</feature>
<dbReference type="FunFam" id="2.60.40.10:FF:000148">
    <property type="entry name" value="titin isoform X1"/>
    <property type="match status" value="1"/>
</dbReference>
<evidence type="ECO:0000256" key="24">
    <source>
        <dbReference type="SAM" id="MobiDB-lite"/>
    </source>
</evidence>
<dbReference type="InterPro" id="IPR036116">
    <property type="entry name" value="FN3_sf"/>
</dbReference>
<dbReference type="PROSITE" id="PS50003">
    <property type="entry name" value="PH_DOMAIN"/>
    <property type="match status" value="1"/>
</dbReference>